<reference evidence="3 4" key="1">
    <citation type="submission" date="2019-04" db="EMBL/GenBank/DDBJ databases">
        <title>Microbes associate with the intestines of laboratory mice.</title>
        <authorList>
            <person name="Navarre W."/>
            <person name="Wong E."/>
            <person name="Huang K.C."/>
            <person name="Tropini C."/>
            <person name="Ng K."/>
            <person name="Yu B."/>
        </authorList>
    </citation>
    <scope>NUCLEOTIDE SEQUENCE [LARGE SCALE GENOMIC DNA]</scope>
    <source>
        <strain evidence="3 4">NM48_B13</strain>
    </source>
</reference>
<dbReference type="InterPro" id="IPR004143">
    <property type="entry name" value="BPL_LPL_catalytic"/>
</dbReference>
<dbReference type="PROSITE" id="PS51733">
    <property type="entry name" value="BPL_LPL_CATALYTIC"/>
    <property type="match status" value="1"/>
</dbReference>
<dbReference type="PANTHER" id="PTHR12835">
    <property type="entry name" value="BIOTIN PROTEIN LIGASE"/>
    <property type="match status" value="1"/>
</dbReference>
<proteinExistence type="predicted"/>
<dbReference type="Proteomes" id="UP000309454">
    <property type="component" value="Unassembled WGS sequence"/>
</dbReference>
<dbReference type="PANTHER" id="PTHR12835:SF5">
    <property type="entry name" value="BIOTIN--PROTEIN LIGASE"/>
    <property type="match status" value="1"/>
</dbReference>
<keyword evidence="1 3" id="KW-0436">Ligase</keyword>
<name>A0A4T9T826_9ACTN</name>
<dbReference type="Gene3D" id="3.30.930.10">
    <property type="entry name" value="Bira Bifunctional Protein, Domain 2"/>
    <property type="match status" value="1"/>
</dbReference>
<protein>
    <submittedName>
        <fullName evidence="3">Biotin--[acetyl-CoA-carboxylase] ligase</fullName>
        <ecNumber evidence="3">6.3.4.15</ecNumber>
    </submittedName>
</protein>
<evidence type="ECO:0000313" key="4">
    <source>
        <dbReference type="Proteomes" id="UP000309454"/>
    </source>
</evidence>
<dbReference type="InterPro" id="IPR045864">
    <property type="entry name" value="aa-tRNA-synth_II/BPL/LPL"/>
</dbReference>
<dbReference type="Pfam" id="PF03099">
    <property type="entry name" value="BPL_LplA_LipB"/>
    <property type="match status" value="1"/>
</dbReference>
<dbReference type="EMBL" id="SSTM01000003">
    <property type="protein sequence ID" value="TJW10716.1"/>
    <property type="molecule type" value="Genomic_DNA"/>
</dbReference>
<dbReference type="EC" id="6.3.4.15" evidence="3"/>
<dbReference type="InterPro" id="IPR004408">
    <property type="entry name" value="Biotin_CoA_COase_ligase"/>
</dbReference>
<sequence>MLLDFRLQVLEEVDSSNSVVKRALEDGQPEGLAIQARRQTGGYGRQGRGWASPEGGMYLSLLLRPQVPPVQLPTLSLVTGLAVREALRSLVVAEEARRIVVKWPNDVVYDDGASEPPAFDATGAADADGGALAVEERFDKAALRKMCGISLESHGGGICIGIGVNVLPPAFPSPVSGNRPLYLAELGFGHTCQQQQAVDEVAHAVLRQFACHYTQWLAEGFAPFVAAFSQENPLMGKRVEMVDVQGRPLACGTVQSVDAAGNLLLLTADGSRAMGFGEAHIL</sequence>
<dbReference type="GO" id="GO:0004077">
    <property type="term" value="F:biotin--[biotin carboxyl-carrier protein] ligase activity"/>
    <property type="evidence" value="ECO:0007669"/>
    <property type="project" value="UniProtKB-EC"/>
</dbReference>
<evidence type="ECO:0000259" key="2">
    <source>
        <dbReference type="PROSITE" id="PS51733"/>
    </source>
</evidence>
<comment type="caution">
    <text evidence="3">The sequence shown here is derived from an EMBL/GenBank/DDBJ whole genome shotgun (WGS) entry which is preliminary data.</text>
</comment>
<dbReference type="OrthoDB" id="9807064at2"/>
<dbReference type="GO" id="GO:0005737">
    <property type="term" value="C:cytoplasm"/>
    <property type="evidence" value="ECO:0007669"/>
    <property type="project" value="TreeGrafter"/>
</dbReference>
<evidence type="ECO:0000256" key="1">
    <source>
        <dbReference type="ARBA" id="ARBA00022598"/>
    </source>
</evidence>
<dbReference type="AlphaFoldDB" id="A0A4T9T826"/>
<dbReference type="NCBIfam" id="TIGR00121">
    <property type="entry name" value="birA_ligase"/>
    <property type="match status" value="1"/>
</dbReference>
<evidence type="ECO:0000313" key="3">
    <source>
        <dbReference type="EMBL" id="TJW10716.1"/>
    </source>
</evidence>
<organism evidence="3 4">
    <name type="scientific">Parvibacter caecicola</name>
    <dbReference type="NCBI Taxonomy" id="747645"/>
    <lineage>
        <taxon>Bacteria</taxon>
        <taxon>Bacillati</taxon>
        <taxon>Actinomycetota</taxon>
        <taxon>Coriobacteriia</taxon>
        <taxon>Coriobacteriales</taxon>
        <taxon>Coriobacteriaceae</taxon>
        <taxon>Parvibacter</taxon>
    </lineage>
</organism>
<dbReference type="CDD" id="cd16442">
    <property type="entry name" value="BPL"/>
    <property type="match status" value="1"/>
</dbReference>
<keyword evidence="4" id="KW-1185">Reference proteome</keyword>
<dbReference type="SUPFAM" id="SSF55681">
    <property type="entry name" value="Class II aaRS and biotin synthetases"/>
    <property type="match status" value="1"/>
</dbReference>
<feature type="domain" description="BPL/LPL catalytic" evidence="2">
    <location>
        <begin position="1"/>
        <end position="217"/>
    </location>
</feature>
<accession>A0A4T9T826</accession>
<gene>
    <name evidence="3" type="ORF">E5982_05410</name>
</gene>